<dbReference type="Gene3D" id="3.30.70.1230">
    <property type="entry name" value="Nucleotide cyclase"/>
    <property type="match status" value="1"/>
</dbReference>
<accession>A0ABS6S1Q0</accession>
<comment type="caution">
    <text evidence="2">The sequence shown here is derived from an EMBL/GenBank/DDBJ whole genome shotgun (WGS) entry which is preliminary data.</text>
</comment>
<dbReference type="PANTHER" id="PTHR43081:SF1">
    <property type="entry name" value="ADENYLATE CYCLASE, TERMINAL-DIFFERENTIATION SPECIFIC"/>
    <property type="match status" value="1"/>
</dbReference>
<name>A0ABS6S1Q0_9BACT</name>
<evidence type="ECO:0000313" key="3">
    <source>
        <dbReference type="Proteomes" id="UP001196980"/>
    </source>
</evidence>
<dbReference type="PROSITE" id="PS50125">
    <property type="entry name" value="GUANYLATE_CYCLASE_2"/>
    <property type="match status" value="1"/>
</dbReference>
<dbReference type="PANTHER" id="PTHR43081">
    <property type="entry name" value="ADENYLATE CYCLASE, TERMINAL-DIFFERENTIATION SPECIFIC-RELATED"/>
    <property type="match status" value="1"/>
</dbReference>
<dbReference type="SUPFAM" id="SSF55073">
    <property type="entry name" value="Nucleotide cyclase"/>
    <property type="match status" value="1"/>
</dbReference>
<dbReference type="CDD" id="cd07302">
    <property type="entry name" value="CHD"/>
    <property type="match status" value="1"/>
</dbReference>
<proteinExistence type="predicted"/>
<dbReference type="Proteomes" id="UP001196980">
    <property type="component" value="Unassembled WGS sequence"/>
</dbReference>
<sequence>MEKDDSGINLIRAAREIDQYVMAILFTAKKDKLNKETIKKVFEYGAIDIVDKSAKNTEAGDILRLKTRILLSYRQLLQQRNFLRQHFDPRIFDVIEKDPSLLEVSQRTITIVFWDIRGFSKLCDILKAHPKLISGFLKEYYELGADVIFKHNGVLDKFIGDGIMAMFGVINHKDDDGTSDAISAVNAAKELKRKFNDLIKSWLHKWKLSIAENDINEIDIKLGCGIHTGEATVGNIETKSRNQFTALGPHVNFASRIESASKLGQILVSSTTEHRVKSDISISLSLFESNFEAKNIKGTFSLYSVNE</sequence>
<keyword evidence="3" id="KW-1185">Reference proteome</keyword>
<dbReference type="InterPro" id="IPR001054">
    <property type="entry name" value="A/G_cyclase"/>
</dbReference>
<feature type="domain" description="Guanylate cyclase" evidence="1">
    <location>
        <begin position="110"/>
        <end position="258"/>
    </location>
</feature>
<evidence type="ECO:0000259" key="1">
    <source>
        <dbReference type="PROSITE" id="PS50125"/>
    </source>
</evidence>
<dbReference type="InterPro" id="IPR029787">
    <property type="entry name" value="Nucleotide_cyclase"/>
</dbReference>
<protein>
    <submittedName>
        <fullName evidence="2">Adenylate/guanylate cyclase domain-containing protein</fullName>
    </submittedName>
</protein>
<dbReference type="InterPro" id="IPR050697">
    <property type="entry name" value="Adenylyl/Guanylyl_Cyclase_3/4"/>
</dbReference>
<evidence type="ECO:0000313" key="2">
    <source>
        <dbReference type="EMBL" id="MBV6342520.1"/>
    </source>
</evidence>
<dbReference type="Pfam" id="PF00211">
    <property type="entry name" value="Guanylate_cyc"/>
    <property type="match status" value="1"/>
</dbReference>
<gene>
    <name evidence="2" type="ORF">HWQ67_13090</name>
</gene>
<dbReference type="SMART" id="SM00044">
    <property type="entry name" value="CYCc"/>
    <property type="match status" value="1"/>
</dbReference>
<dbReference type="EMBL" id="JABXWD010000271">
    <property type="protein sequence ID" value="MBV6342520.1"/>
    <property type="molecule type" value="Genomic_DNA"/>
</dbReference>
<organism evidence="2 3">
    <name type="scientific">Candidatus Magnetobacterium casense</name>
    <dbReference type="NCBI Taxonomy" id="1455061"/>
    <lineage>
        <taxon>Bacteria</taxon>
        <taxon>Pseudomonadati</taxon>
        <taxon>Nitrospirota</taxon>
        <taxon>Thermodesulfovibrionia</taxon>
        <taxon>Thermodesulfovibrionales</taxon>
        <taxon>Candidatus Magnetobacteriaceae</taxon>
        <taxon>Candidatus Magnetobacterium</taxon>
    </lineage>
</organism>
<reference evidence="2 3" key="1">
    <citation type="journal article" date="2020" name="J Geophys Res Biogeosci">
        <title>Magnetotaxis as an Adaptation to Enable Bacterial Shuttling of Microbial Sulfur and Sulfur Cycling Across Aquatic Oxic#Anoxic Interfaces.</title>
        <authorList>
            <person name="Li J."/>
            <person name="Liu P."/>
            <person name="Wang J."/>
            <person name="Roberts A.P."/>
            <person name="Pan Y."/>
        </authorList>
    </citation>
    <scope>NUCLEOTIDE SEQUENCE [LARGE SCALE GENOMIC DNA]</scope>
    <source>
        <strain evidence="2 3">MYR-1_YQ</strain>
    </source>
</reference>